<evidence type="ECO:0000313" key="4">
    <source>
        <dbReference type="Proteomes" id="UP000031258"/>
    </source>
</evidence>
<evidence type="ECO:0000256" key="2">
    <source>
        <dbReference type="ARBA" id="ARBA00045876"/>
    </source>
</evidence>
<proteinExistence type="predicted"/>
<dbReference type="InterPro" id="IPR000357">
    <property type="entry name" value="HEAT"/>
</dbReference>
<dbReference type="PROSITE" id="PS50077">
    <property type="entry name" value="HEAT_REPEAT"/>
    <property type="match status" value="2"/>
</dbReference>
<evidence type="ECO:0008006" key="5">
    <source>
        <dbReference type="Google" id="ProtNLM"/>
    </source>
</evidence>
<evidence type="ECO:0000256" key="1">
    <source>
        <dbReference type="ARBA" id="ARBA00022737"/>
    </source>
</evidence>
<keyword evidence="1" id="KW-0677">Repeat</keyword>
<dbReference type="InterPro" id="IPR004155">
    <property type="entry name" value="PBS_lyase_HEAT"/>
</dbReference>
<dbReference type="Gene3D" id="1.25.10.10">
    <property type="entry name" value="Leucine-rich Repeat Variant"/>
    <property type="match status" value="1"/>
</dbReference>
<protein>
    <recommendedName>
        <fullName evidence="5">HEAT repeat domain-containing protein</fullName>
    </recommendedName>
</protein>
<dbReference type="SMART" id="SM00567">
    <property type="entry name" value="EZ_HEAT"/>
    <property type="match status" value="2"/>
</dbReference>
<comment type="caution">
    <text evidence="3">The sequence shown here is derived from an EMBL/GenBank/DDBJ whole genome shotgun (WGS) entry which is preliminary data.</text>
</comment>
<evidence type="ECO:0000313" key="3">
    <source>
        <dbReference type="EMBL" id="KIE04122.1"/>
    </source>
</evidence>
<keyword evidence="4" id="KW-1185">Reference proteome</keyword>
<dbReference type="Pfam" id="PF13646">
    <property type="entry name" value="HEAT_2"/>
    <property type="match status" value="1"/>
</dbReference>
<dbReference type="AlphaFoldDB" id="A0A0C1MQ87"/>
<dbReference type="SUPFAM" id="SSF48371">
    <property type="entry name" value="ARM repeat"/>
    <property type="match status" value="1"/>
</dbReference>
<dbReference type="GO" id="GO:0016491">
    <property type="term" value="F:oxidoreductase activity"/>
    <property type="evidence" value="ECO:0007669"/>
    <property type="project" value="TreeGrafter"/>
</dbReference>
<dbReference type="PANTHER" id="PTHR12697:SF5">
    <property type="entry name" value="DEOXYHYPUSINE HYDROXYLASE"/>
    <property type="match status" value="1"/>
</dbReference>
<dbReference type="InterPro" id="IPR016024">
    <property type="entry name" value="ARM-type_fold"/>
</dbReference>
<feature type="non-terminal residue" evidence="3">
    <location>
        <position position="199"/>
    </location>
</feature>
<dbReference type="InterPro" id="IPR021133">
    <property type="entry name" value="HEAT_type_2"/>
</dbReference>
<dbReference type="Pfam" id="PF02985">
    <property type="entry name" value="HEAT"/>
    <property type="match status" value="1"/>
</dbReference>
<comment type="function">
    <text evidence="2">Catalyzes the hydroxylation of the N(6)-(4-aminobutyl)-L-lysine intermediate produced by deoxyhypusine synthase/DHPS on a critical lysine of the eukaryotic translation initiation factor 5A/eIF-5A. This is the second step of the post-translational modification of that lysine into an unusual amino acid residue named hypusine. Hypusination is unique to mature eIF-5A factor and is essential for its function.</text>
</comment>
<dbReference type="PANTHER" id="PTHR12697">
    <property type="entry name" value="PBS LYASE HEAT-LIKE PROTEIN"/>
    <property type="match status" value="1"/>
</dbReference>
<organism evidence="3 4">
    <name type="scientific">Candidatus Jidaibacter acanthamoebae</name>
    <dbReference type="NCBI Taxonomy" id="86105"/>
    <lineage>
        <taxon>Bacteria</taxon>
        <taxon>Pseudomonadati</taxon>
        <taxon>Pseudomonadota</taxon>
        <taxon>Alphaproteobacteria</taxon>
        <taxon>Rickettsiales</taxon>
        <taxon>Candidatus Midichloriaceae</taxon>
        <taxon>Candidatus Jidaibacter</taxon>
    </lineage>
</organism>
<feature type="non-terminal residue" evidence="3">
    <location>
        <position position="1"/>
    </location>
</feature>
<dbReference type="Proteomes" id="UP000031258">
    <property type="component" value="Unassembled WGS sequence"/>
</dbReference>
<gene>
    <name evidence="3" type="ORF">NF27_JG00010</name>
</gene>
<name>A0A0C1MQ87_9RICK</name>
<dbReference type="InterPro" id="IPR011989">
    <property type="entry name" value="ARM-like"/>
</dbReference>
<sequence length="199" mass="21659">YVAGVLYDRCKGAGNYSALVRFWHLIETEPRELIGLRHVSLEIRCLDECENDQRVNVHKSVLDNIKKWSDIENVSFITDVLSISNSVGKEVIPQFLEALKDKDENVRRGAAKALGNVGVGHGDIVIPALINALKDDNKYVRSRASQVLGKVGVGHGEIVIPALINALKDEDVRSRAAKALGKVGVGYADVVVPALINAL</sequence>
<dbReference type="EMBL" id="JSWE01000224">
    <property type="protein sequence ID" value="KIE04122.1"/>
    <property type="molecule type" value="Genomic_DNA"/>
</dbReference>
<accession>A0A0C1MQ87</accession>
<reference evidence="3 4" key="1">
    <citation type="submission" date="2014-11" db="EMBL/GenBank/DDBJ databases">
        <title>A Rickettsiales Symbiont of Amoebae With Ancient Features.</title>
        <authorList>
            <person name="Schulz F."/>
            <person name="Martijn J."/>
            <person name="Wascher F."/>
            <person name="Kostanjsek R."/>
            <person name="Ettema T.J."/>
            <person name="Horn M."/>
        </authorList>
    </citation>
    <scope>NUCLEOTIDE SEQUENCE [LARGE SCALE GENOMIC DNA]</scope>
    <source>
        <strain evidence="3 4">UWC36</strain>
    </source>
</reference>